<accession>A0ABN1K7B4</accession>
<sequence length="230" mass="24593">MPSKSFVPSADAASSRQAPALDVAAVTARLRSAMAEAGVDQARFASRAGVPFSTVRAYLSGRRLPSAEFLAGLHAAYGINPVWLLTGESPMQRADQAPAIGWHRVDGVNEPTARYGPGHALRLPEDWLAARELKPEALCVVTVDGNAMEPALRSGDLVVIHLKDTVPRSGFMYALLQGPETLVRLCQRLPDGLIRVSSANPAYPAFDLDLEATPAVTVLGRVVASLRDWC</sequence>
<dbReference type="InterPro" id="IPR036286">
    <property type="entry name" value="LexA/Signal_pep-like_sf"/>
</dbReference>
<dbReference type="Gene3D" id="1.10.260.40">
    <property type="entry name" value="lambda repressor-like DNA-binding domains"/>
    <property type="match status" value="1"/>
</dbReference>
<evidence type="ECO:0000256" key="1">
    <source>
        <dbReference type="ARBA" id="ARBA00023015"/>
    </source>
</evidence>
<dbReference type="CDD" id="cd00093">
    <property type="entry name" value="HTH_XRE"/>
    <property type="match status" value="1"/>
</dbReference>
<proteinExistence type="predicted"/>
<keyword evidence="2" id="KW-0238">DNA-binding</keyword>
<feature type="domain" description="HTH cro/C1-type" evidence="4">
    <location>
        <begin position="30"/>
        <end position="84"/>
    </location>
</feature>
<dbReference type="InterPro" id="IPR001387">
    <property type="entry name" value="Cro/C1-type_HTH"/>
</dbReference>
<dbReference type="Gene3D" id="2.10.109.10">
    <property type="entry name" value="Umud Fragment, subunit A"/>
    <property type="match status" value="1"/>
</dbReference>
<dbReference type="PROSITE" id="PS50943">
    <property type="entry name" value="HTH_CROC1"/>
    <property type="match status" value="1"/>
</dbReference>
<dbReference type="InterPro" id="IPR010982">
    <property type="entry name" value="Lambda_DNA-bd_dom_sf"/>
</dbReference>
<dbReference type="SUPFAM" id="SSF51306">
    <property type="entry name" value="LexA/Signal peptidase"/>
    <property type="match status" value="1"/>
</dbReference>
<gene>
    <name evidence="5" type="ORF">GCM10009107_36170</name>
</gene>
<dbReference type="SUPFAM" id="SSF47413">
    <property type="entry name" value="lambda repressor-like DNA-binding domains"/>
    <property type="match status" value="1"/>
</dbReference>
<dbReference type="PANTHER" id="PTHR40661:SF3">
    <property type="entry name" value="FELS-1 PROPHAGE TRANSCRIPTIONAL REGULATOR"/>
    <property type="match status" value="1"/>
</dbReference>
<dbReference type="CDD" id="cd06529">
    <property type="entry name" value="S24_LexA-like"/>
    <property type="match status" value="1"/>
</dbReference>
<dbReference type="RefSeq" id="WP_170200725.1">
    <property type="nucleotide sequence ID" value="NZ_BAAAEW010000023.1"/>
</dbReference>
<dbReference type="Pfam" id="PF00717">
    <property type="entry name" value="Peptidase_S24"/>
    <property type="match status" value="1"/>
</dbReference>
<organism evidence="5 6">
    <name type="scientific">Ideonella azotifigens</name>
    <dbReference type="NCBI Taxonomy" id="513160"/>
    <lineage>
        <taxon>Bacteria</taxon>
        <taxon>Pseudomonadati</taxon>
        <taxon>Pseudomonadota</taxon>
        <taxon>Betaproteobacteria</taxon>
        <taxon>Burkholderiales</taxon>
        <taxon>Sphaerotilaceae</taxon>
        <taxon>Ideonella</taxon>
    </lineage>
</organism>
<evidence type="ECO:0000313" key="6">
    <source>
        <dbReference type="Proteomes" id="UP001500279"/>
    </source>
</evidence>
<dbReference type="InterPro" id="IPR015927">
    <property type="entry name" value="Peptidase_S24_S26A/B/C"/>
</dbReference>
<keyword evidence="1" id="KW-0805">Transcription regulation</keyword>
<evidence type="ECO:0000259" key="4">
    <source>
        <dbReference type="PROSITE" id="PS50943"/>
    </source>
</evidence>
<evidence type="ECO:0000256" key="3">
    <source>
        <dbReference type="ARBA" id="ARBA00023163"/>
    </source>
</evidence>
<dbReference type="Proteomes" id="UP001500279">
    <property type="component" value="Unassembled WGS sequence"/>
</dbReference>
<evidence type="ECO:0000313" key="5">
    <source>
        <dbReference type="EMBL" id="GAA0757011.1"/>
    </source>
</evidence>
<keyword evidence="6" id="KW-1185">Reference proteome</keyword>
<dbReference type="SMART" id="SM00530">
    <property type="entry name" value="HTH_XRE"/>
    <property type="match status" value="1"/>
</dbReference>
<reference evidence="5 6" key="1">
    <citation type="journal article" date="2019" name="Int. J. Syst. Evol. Microbiol.">
        <title>The Global Catalogue of Microorganisms (GCM) 10K type strain sequencing project: providing services to taxonomists for standard genome sequencing and annotation.</title>
        <authorList>
            <consortium name="The Broad Institute Genomics Platform"/>
            <consortium name="The Broad Institute Genome Sequencing Center for Infectious Disease"/>
            <person name="Wu L."/>
            <person name="Ma J."/>
        </authorList>
    </citation>
    <scope>NUCLEOTIDE SEQUENCE [LARGE SCALE GENOMIC DNA]</scope>
    <source>
        <strain evidence="5 6">JCM 15503</strain>
    </source>
</reference>
<comment type="caution">
    <text evidence="5">The sequence shown here is derived from an EMBL/GenBank/DDBJ whole genome shotgun (WGS) entry which is preliminary data.</text>
</comment>
<dbReference type="PANTHER" id="PTHR40661">
    <property type="match status" value="1"/>
</dbReference>
<evidence type="ECO:0000256" key="2">
    <source>
        <dbReference type="ARBA" id="ARBA00023125"/>
    </source>
</evidence>
<dbReference type="EMBL" id="BAAAEW010000023">
    <property type="protein sequence ID" value="GAA0757011.1"/>
    <property type="molecule type" value="Genomic_DNA"/>
</dbReference>
<name>A0ABN1K7B4_9BURK</name>
<dbReference type="InterPro" id="IPR039418">
    <property type="entry name" value="LexA-like"/>
</dbReference>
<keyword evidence="3" id="KW-0804">Transcription</keyword>
<protein>
    <recommendedName>
        <fullName evidence="4">HTH cro/C1-type domain-containing protein</fullName>
    </recommendedName>
</protein>
<dbReference type="Pfam" id="PF01381">
    <property type="entry name" value="HTH_3"/>
    <property type="match status" value="1"/>
</dbReference>